<evidence type="ECO:0000256" key="2">
    <source>
        <dbReference type="SAM" id="Phobius"/>
    </source>
</evidence>
<accession>A0A9D1YYY0</accession>
<dbReference type="AlphaFoldDB" id="A0A9D1YYY0"/>
<evidence type="ECO:0000313" key="3">
    <source>
        <dbReference type="EMBL" id="HIY68484.1"/>
    </source>
</evidence>
<gene>
    <name evidence="3" type="ORF">H9828_03605</name>
</gene>
<dbReference type="EMBL" id="DXDA01000029">
    <property type="protein sequence ID" value="HIY68484.1"/>
    <property type="molecule type" value="Genomic_DNA"/>
</dbReference>
<sequence length="182" mass="20790">MNERHERIERLAERWLEARATEAEEQELRELLRTTEELPESLRELSLLFEGFGALAGEQMPRSEAPDRELTLLSEKKPLRPLAEGPDRPPEPALARDPDTPARSSARNPFGRRRRLFWSVAAAAVVILGIFLGAEWLREPYCYINGKPVYDKEVAMQTTAYFDSFAVLDAPARLVDELIENQ</sequence>
<name>A0A9D1YYY0_9BACT</name>
<keyword evidence="2" id="KW-0812">Transmembrane</keyword>
<proteinExistence type="predicted"/>
<comment type="caution">
    <text evidence="3">The sequence shown here is derived from an EMBL/GenBank/DDBJ whole genome shotgun (WGS) entry which is preliminary data.</text>
</comment>
<keyword evidence="2" id="KW-1133">Transmembrane helix</keyword>
<evidence type="ECO:0000313" key="4">
    <source>
        <dbReference type="Proteomes" id="UP000886844"/>
    </source>
</evidence>
<protein>
    <submittedName>
        <fullName evidence="3">Uncharacterized protein</fullName>
    </submittedName>
</protein>
<organism evidence="3 4">
    <name type="scientific">Candidatus Alistipes intestinigallinarum</name>
    <dbReference type="NCBI Taxonomy" id="2838440"/>
    <lineage>
        <taxon>Bacteria</taxon>
        <taxon>Pseudomonadati</taxon>
        <taxon>Bacteroidota</taxon>
        <taxon>Bacteroidia</taxon>
        <taxon>Bacteroidales</taxon>
        <taxon>Rikenellaceae</taxon>
        <taxon>Alistipes</taxon>
    </lineage>
</organism>
<reference evidence="3" key="1">
    <citation type="journal article" date="2021" name="PeerJ">
        <title>Extensive microbial diversity within the chicken gut microbiome revealed by metagenomics and culture.</title>
        <authorList>
            <person name="Gilroy R."/>
            <person name="Ravi A."/>
            <person name="Getino M."/>
            <person name="Pursley I."/>
            <person name="Horton D.L."/>
            <person name="Alikhan N.F."/>
            <person name="Baker D."/>
            <person name="Gharbi K."/>
            <person name="Hall N."/>
            <person name="Watson M."/>
            <person name="Adriaenssens E.M."/>
            <person name="Foster-Nyarko E."/>
            <person name="Jarju S."/>
            <person name="Secka A."/>
            <person name="Antonio M."/>
            <person name="Oren A."/>
            <person name="Chaudhuri R.R."/>
            <person name="La Ragione R."/>
            <person name="Hildebrand F."/>
            <person name="Pallen M.J."/>
        </authorList>
    </citation>
    <scope>NUCLEOTIDE SEQUENCE</scope>
    <source>
        <strain evidence="3">5134</strain>
    </source>
</reference>
<feature type="region of interest" description="Disordered" evidence="1">
    <location>
        <begin position="73"/>
        <end position="107"/>
    </location>
</feature>
<keyword evidence="2" id="KW-0472">Membrane</keyword>
<feature type="transmembrane region" description="Helical" evidence="2">
    <location>
        <begin position="116"/>
        <end position="137"/>
    </location>
</feature>
<evidence type="ECO:0000256" key="1">
    <source>
        <dbReference type="SAM" id="MobiDB-lite"/>
    </source>
</evidence>
<feature type="compositionally biased region" description="Basic and acidic residues" evidence="1">
    <location>
        <begin position="85"/>
        <end position="100"/>
    </location>
</feature>
<dbReference type="Proteomes" id="UP000886844">
    <property type="component" value="Unassembled WGS sequence"/>
</dbReference>
<reference evidence="3" key="2">
    <citation type="submission" date="2021-04" db="EMBL/GenBank/DDBJ databases">
        <authorList>
            <person name="Gilroy R."/>
        </authorList>
    </citation>
    <scope>NUCLEOTIDE SEQUENCE</scope>
    <source>
        <strain evidence="3">5134</strain>
    </source>
</reference>